<evidence type="ECO:0000259" key="1">
    <source>
        <dbReference type="SMART" id="SM01126"/>
    </source>
</evidence>
<gene>
    <name evidence="2" type="ORF">Pcinc_039766</name>
</gene>
<reference evidence="2" key="1">
    <citation type="submission" date="2023-10" db="EMBL/GenBank/DDBJ databases">
        <title>Genome assemblies of two species of porcelain crab, Petrolisthes cinctipes and Petrolisthes manimaculis (Anomura: Porcellanidae).</title>
        <authorList>
            <person name="Angst P."/>
        </authorList>
    </citation>
    <scope>NUCLEOTIDE SEQUENCE</scope>
    <source>
        <strain evidence="2">PB745_01</strain>
        <tissue evidence="2">Gill</tissue>
    </source>
</reference>
<dbReference type="PANTHER" id="PTHR47163">
    <property type="entry name" value="DDE_TNP_IS1595 DOMAIN-CONTAINING PROTEIN"/>
    <property type="match status" value="1"/>
</dbReference>
<protein>
    <recommendedName>
        <fullName evidence="1">ISXO2-like transposase domain-containing protein</fullName>
    </recommendedName>
</protein>
<evidence type="ECO:0000313" key="3">
    <source>
        <dbReference type="Proteomes" id="UP001286313"/>
    </source>
</evidence>
<comment type="caution">
    <text evidence="2">The sequence shown here is derived from an EMBL/GenBank/DDBJ whole genome shotgun (WGS) entry which is preliminary data.</text>
</comment>
<evidence type="ECO:0000313" key="2">
    <source>
        <dbReference type="EMBL" id="KAK3853703.1"/>
    </source>
</evidence>
<dbReference type="NCBIfam" id="NF033547">
    <property type="entry name" value="transpos_IS1595"/>
    <property type="match status" value="1"/>
</dbReference>
<dbReference type="InterPro" id="IPR024445">
    <property type="entry name" value="Tnp_ISXO2-like"/>
</dbReference>
<dbReference type="AlphaFoldDB" id="A0AAE1BN77"/>
<name>A0AAE1BN77_PETCI</name>
<dbReference type="Pfam" id="PF12762">
    <property type="entry name" value="DDE_Tnp_IS1595"/>
    <property type="match status" value="1"/>
</dbReference>
<organism evidence="2 3">
    <name type="scientific">Petrolisthes cinctipes</name>
    <name type="common">Flat porcelain crab</name>
    <dbReference type="NCBI Taxonomy" id="88211"/>
    <lineage>
        <taxon>Eukaryota</taxon>
        <taxon>Metazoa</taxon>
        <taxon>Ecdysozoa</taxon>
        <taxon>Arthropoda</taxon>
        <taxon>Crustacea</taxon>
        <taxon>Multicrustacea</taxon>
        <taxon>Malacostraca</taxon>
        <taxon>Eumalacostraca</taxon>
        <taxon>Eucarida</taxon>
        <taxon>Decapoda</taxon>
        <taxon>Pleocyemata</taxon>
        <taxon>Anomura</taxon>
        <taxon>Galatheoidea</taxon>
        <taxon>Porcellanidae</taxon>
        <taxon>Petrolisthes</taxon>
    </lineage>
</organism>
<sequence>MGGGVTEVLTSLGLTLSRLPVYSQGFRCQHLAARGSPLVVASMFVALHLRVYQQWPPLQLPPARLYRRHRAVQIVTSVCSCSIIRTKGKIGGKDMIVEIDESKFGKRKYNVGRIVEGQWVFGGICRETKSTFLVPVEKRDKDTLLQIIKDKIEPGSIIISDCWKAYNCLQDEGYQHLTVNHSVNFVDPTTLAHTNTVERLWREVKLKVPLFGRRKKHFLGYLARSMFLMAFEEDKRFHQFLLEVAALYNPLHPPHPQP</sequence>
<dbReference type="SMART" id="SM01126">
    <property type="entry name" value="DDE_Tnp_IS1595"/>
    <property type="match status" value="1"/>
</dbReference>
<proteinExistence type="predicted"/>
<dbReference type="PANTHER" id="PTHR47163:SF2">
    <property type="entry name" value="SI:DKEY-17M8.2"/>
    <property type="match status" value="1"/>
</dbReference>
<feature type="domain" description="ISXO2-like transposase" evidence="1">
    <location>
        <begin position="89"/>
        <end position="238"/>
    </location>
</feature>
<dbReference type="InterPro" id="IPR053164">
    <property type="entry name" value="IS1016-like_transposase"/>
</dbReference>
<dbReference type="EMBL" id="JAWQEG010006861">
    <property type="protein sequence ID" value="KAK3853703.1"/>
    <property type="molecule type" value="Genomic_DNA"/>
</dbReference>
<accession>A0AAE1BN77</accession>
<keyword evidence="3" id="KW-1185">Reference proteome</keyword>
<dbReference type="Proteomes" id="UP001286313">
    <property type="component" value="Unassembled WGS sequence"/>
</dbReference>